<reference evidence="4" key="1">
    <citation type="journal article" date="2023" name="Nat. Commun.">
        <title>Diploid and tetraploid genomes of Acorus and the evolution of monocots.</title>
        <authorList>
            <person name="Ma L."/>
            <person name="Liu K.W."/>
            <person name="Li Z."/>
            <person name="Hsiao Y.Y."/>
            <person name="Qi Y."/>
            <person name="Fu T."/>
            <person name="Tang G.D."/>
            <person name="Zhang D."/>
            <person name="Sun W.H."/>
            <person name="Liu D.K."/>
            <person name="Li Y."/>
            <person name="Chen G.Z."/>
            <person name="Liu X.D."/>
            <person name="Liao X.Y."/>
            <person name="Jiang Y.T."/>
            <person name="Yu X."/>
            <person name="Hao Y."/>
            <person name="Huang J."/>
            <person name="Zhao X.W."/>
            <person name="Ke S."/>
            <person name="Chen Y.Y."/>
            <person name="Wu W.L."/>
            <person name="Hsu J.L."/>
            <person name="Lin Y.F."/>
            <person name="Huang M.D."/>
            <person name="Li C.Y."/>
            <person name="Huang L."/>
            <person name="Wang Z.W."/>
            <person name="Zhao X."/>
            <person name="Zhong W.Y."/>
            <person name="Peng D.H."/>
            <person name="Ahmad S."/>
            <person name="Lan S."/>
            <person name="Zhang J.S."/>
            <person name="Tsai W.C."/>
            <person name="Van de Peer Y."/>
            <person name="Liu Z.J."/>
        </authorList>
    </citation>
    <scope>NUCLEOTIDE SEQUENCE</scope>
    <source>
        <strain evidence="4">CP</strain>
    </source>
</reference>
<dbReference type="AlphaFoldDB" id="A0AAV9D407"/>
<evidence type="ECO:0000256" key="2">
    <source>
        <dbReference type="ARBA" id="ARBA00022801"/>
    </source>
</evidence>
<comment type="caution">
    <text evidence="4">The sequence shown here is derived from an EMBL/GenBank/DDBJ whole genome shotgun (WGS) entry which is preliminary data.</text>
</comment>
<dbReference type="InterPro" id="IPR045550">
    <property type="entry name" value="AARE_N"/>
</dbReference>
<evidence type="ECO:0000313" key="4">
    <source>
        <dbReference type="EMBL" id="KAK1295965.1"/>
    </source>
</evidence>
<evidence type="ECO:0000313" key="5">
    <source>
        <dbReference type="Proteomes" id="UP001180020"/>
    </source>
</evidence>
<sequence>MTRAMQTDEVPPAREIPLGLDATMEDEYASQAKLLKEFTNVPTINKGWIFNSDSGKQAMFSVGQPDLLANKKRTLILSSHISEENNCSVKFHWSPFPIEMVGVSTVVPSPSGSKLLVVRKKDSGSPMQLEIWDHSRLEKEIRVPQFEGISWNHDETQIAYVAEEPCPLKPTFDGFGYKKGVSSDKDCGSWKGQGEWEEHWGETYSDKRQPALFVVDINSGEVRAVEGITKSLSVGQVVWAPSSSKALHKYLVFVGWSSDNDFLQTKRKLGIKYCYNRPCALYAVRSPFSDTRRSGDKSHYAKCAQEDSSLGPSSDAEPHGKMGLRLVSYVLTALMKTYGIRVLEWAKECILLIPATAITEAECSSFLQALSEAASGKGASALTVTLEELSDLCRRNRTVQEIVQGALRPLELNLTVVSS</sequence>
<evidence type="ECO:0000259" key="3">
    <source>
        <dbReference type="Pfam" id="PF19283"/>
    </source>
</evidence>
<comment type="similarity">
    <text evidence="1">Belongs to the peptidase S9C family.</text>
</comment>
<name>A0AAV9D407_ACOCL</name>
<accession>A0AAV9D407</accession>
<gene>
    <name evidence="4" type="ORF">QJS10_CPB15g01914</name>
</gene>
<dbReference type="SUPFAM" id="SSF82171">
    <property type="entry name" value="DPP6 N-terminal domain-like"/>
    <property type="match status" value="1"/>
</dbReference>
<keyword evidence="2" id="KW-0378">Hydrolase</keyword>
<feature type="domain" description="Acylamino-acid-releasing enzyme N-terminal" evidence="3">
    <location>
        <begin position="15"/>
        <end position="299"/>
    </location>
</feature>
<organism evidence="4 5">
    <name type="scientific">Acorus calamus</name>
    <name type="common">Sweet flag</name>
    <dbReference type="NCBI Taxonomy" id="4465"/>
    <lineage>
        <taxon>Eukaryota</taxon>
        <taxon>Viridiplantae</taxon>
        <taxon>Streptophyta</taxon>
        <taxon>Embryophyta</taxon>
        <taxon>Tracheophyta</taxon>
        <taxon>Spermatophyta</taxon>
        <taxon>Magnoliopsida</taxon>
        <taxon>Liliopsida</taxon>
        <taxon>Acoraceae</taxon>
        <taxon>Acorus</taxon>
    </lineage>
</organism>
<dbReference type="PANTHER" id="PTHR42776">
    <property type="entry name" value="SERINE PEPTIDASE S9 FAMILY MEMBER"/>
    <property type="match status" value="1"/>
</dbReference>
<dbReference type="EMBL" id="JAUJYO010000015">
    <property type="protein sequence ID" value="KAK1295965.1"/>
    <property type="molecule type" value="Genomic_DNA"/>
</dbReference>
<dbReference type="Pfam" id="PF19283">
    <property type="entry name" value="APEH_N"/>
    <property type="match status" value="1"/>
</dbReference>
<dbReference type="GO" id="GO:0004252">
    <property type="term" value="F:serine-type endopeptidase activity"/>
    <property type="evidence" value="ECO:0007669"/>
    <property type="project" value="TreeGrafter"/>
</dbReference>
<evidence type="ECO:0000256" key="1">
    <source>
        <dbReference type="ARBA" id="ARBA00010040"/>
    </source>
</evidence>
<dbReference type="PANTHER" id="PTHR42776:SF4">
    <property type="entry name" value="ACYLAMINO-ACID-RELEASING ENZYME"/>
    <property type="match status" value="1"/>
</dbReference>
<reference evidence="4" key="2">
    <citation type="submission" date="2023-06" db="EMBL/GenBank/DDBJ databases">
        <authorList>
            <person name="Ma L."/>
            <person name="Liu K.-W."/>
            <person name="Li Z."/>
            <person name="Hsiao Y.-Y."/>
            <person name="Qi Y."/>
            <person name="Fu T."/>
            <person name="Tang G."/>
            <person name="Zhang D."/>
            <person name="Sun W.-H."/>
            <person name="Liu D.-K."/>
            <person name="Li Y."/>
            <person name="Chen G.-Z."/>
            <person name="Liu X.-D."/>
            <person name="Liao X.-Y."/>
            <person name="Jiang Y.-T."/>
            <person name="Yu X."/>
            <person name="Hao Y."/>
            <person name="Huang J."/>
            <person name="Zhao X.-W."/>
            <person name="Ke S."/>
            <person name="Chen Y.-Y."/>
            <person name="Wu W.-L."/>
            <person name="Hsu J.-L."/>
            <person name="Lin Y.-F."/>
            <person name="Huang M.-D."/>
            <person name="Li C.-Y."/>
            <person name="Huang L."/>
            <person name="Wang Z.-W."/>
            <person name="Zhao X."/>
            <person name="Zhong W.-Y."/>
            <person name="Peng D.-H."/>
            <person name="Ahmad S."/>
            <person name="Lan S."/>
            <person name="Zhang J.-S."/>
            <person name="Tsai W.-C."/>
            <person name="Van De Peer Y."/>
            <person name="Liu Z.-J."/>
        </authorList>
    </citation>
    <scope>NUCLEOTIDE SEQUENCE</scope>
    <source>
        <strain evidence="4">CP</strain>
        <tissue evidence="4">Leaves</tissue>
    </source>
</reference>
<protein>
    <recommendedName>
        <fullName evidence="3">Acylamino-acid-releasing enzyme N-terminal domain-containing protein</fullName>
    </recommendedName>
</protein>
<keyword evidence="5" id="KW-1185">Reference proteome</keyword>
<dbReference type="Proteomes" id="UP001180020">
    <property type="component" value="Unassembled WGS sequence"/>
</dbReference>
<proteinExistence type="inferred from homology"/>